<accession>A0ACB8QP87</accession>
<name>A0ACB8QP87_9AGAM</name>
<sequence length="497" mass="55491">MSGGGLWFLFLLLVPVTLSLLGWAGNVYFRKSAKLGKRQRHSLLTIIAPDVDAVLPLHTTVRTRQARSRWNRLIIVIHAVNSFRRSLTKAQFFRSHQTALELLEARDLQTTVAMPLLPSPSHIKNGKVSRAYVQAPDDVQQVQPVYVKRERSSWTPVHACKVQDVRRATIVFSAFSVQAPPRALSSDDLRVKSMSLSFAIPSPPPQPSPSKCMPSPSTGTFAFRERKSFTKPSRRLIRTLSASVQLACVFAPQIVAIHPAAPVMLKTIHGLRTSFIFTGPIDIIDMHKTRLRPAAQISGISKRKTRVKLGKSTSSPRRSVRHALLKPYTMECANLTIRALASTDSVAFLPKLRCGYETPSTSERRDPPLSRNPNPSVVAVALPLSKRYPSSISSSLAFISPAILTSLSPRLPRLLFLLSIVLSRLQTFPVKLSILAHLSTATLFSARRSLIGWVSSFHRRARALRIVLLFLFFFLDPGSRRVAWQHAMCRMSRYLSF</sequence>
<dbReference type="EMBL" id="MU273514">
    <property type="protein sequence ID" value="KAI0033669.1"/>
    <property type="molecule type" value="Genomic_DNA"/>
</dbReference>
<organism evidence="1 2">
    <name type="scientific">Vararia minispora EC-137</name>
    <dbReference type="NCBI Taxonomy" id="1314806"/>
    <lineage>
        <taxon>Eukaryota</taxon>
        <taxon>Fungi</taxon>
        <taxon>Dikarya</taxon>
        <taxon>Basidiomycota</taxon>
        <taxon>Agaricomycotina</taxon>
        <taxon>Agaricomycetes</taxon>
        <taxon>Russulales</taxon>
        <taxon>Lachnocladiaceae</taxon>
        <taxon>Vararia</taxon>
    </lineage>
</organism>
<evidence type="ECO:0000313" key="1">
    <source>
        <dbReference type="EMBL" id="KAI0033669.1"/>
    </source>
</evidence>
<comment type="caution">
    <text evidence="1">The sequence shown here is derived from an EMBL/GenBank/DDBJ whole genome shotgun (WGS) entry which is preliminary data.</text>
</comment>
<reference evidence="1" key="2">
    <citation type="journal article" date="2022" name="New Phytol.">
        <title>Evolutionary transition to the ectomycorrhizal habit in the genomes of a hyperdiverse lineage of mushroom-forming fungi.</title>
        <authorList>
            <person name="Looney B."/>
            <person name="Miyauchi S."/>
            <person name="Morin E."/>
            <person name="Drula E."/>
            <person name="Courty P.E."/>
            <person name="Kohler A."/>
            <person name="Kuo A."/>
            <person name="LaButti K."/>
            <person name="Pangilinan J."/>
            <person name="Lipzen A."/>
            <person name="Riley R."/>
            <person name="Andreopoulos W."/>
            <person name="He G."/>
            <person name="Johnson J."/>
            <person name="Nolan M."/>
            <person name="Tritt A."/>
            <person name="Barry K.W."/>
            <person name="Grigoriev I.V."/>
            <person name="Nagy L.G."/>
            <person name="Hibbett D."/>
            <person name="Henrissat B."/>
            <person name="Matheny P.B."/>
            <person name="Labbe J."/>
            <person name="Martin F.M."/>
        </authorList>
    </citation>
    <scope>NUCLEOTIDE SEQUENCE</scope>
    <source>
        <strain evidence="1">EC-137</strain>
    </source>
</reference>
<keyword evidence="2" id="KW-1185">Reference proteome</keyword>
<proteinExistence type="predicted"/>
<reference evidence="1" key="1">
    <citation type="submission" date="2021-02" db="EMBL/GenBank/DDBJ databases">
        <authorList>
            <consortium name="DOE Joint Genome Institute"/>
            <person name="Ahrendt S."/>
            <person name="Looney B.P."/>
            <person name="Miyauchi S."/>
            <person name="Morin E."/>
            <person name="Drula E."/>
            <person name="Courty P.E."/>
            <person name="Chicoki N."/>
            <person name="Fauchery L."/>
            <person name="Kohler A."/>
            <person name="Kuo A."/>
            <person name="Labutti K."/>
            <person name="Pangilinan J."/>
            <person name="Lipzen A."/>
            <person name="Riley R."/>
            <person name="Andreopoulos W."/>
            <person name="He G."/>
            <person name="Johnson J."/>
            <person name="Barry K.W."/>
            <person name="Grigoriev I.V."/>
            <person name="Nagy L."/>
            <person name="Hibbett D."/>
            <person name="Henrissat B."/>
            <person name="Matheny P.B."/>
            <person name="Labbe J."/>
            <person name="Martin F."/>
        </authorList>
    </citation>
    <scope>NUCLEOTIDE SEQUENCE</scope>
    <source>
        <strain evidence="1">EC-137</strain>
    </source>
</reference>
<protein>
    <submittedName>
        <fullName evidence="1">Uncharacterized protein</fullName>
    </submittedName>
</protein>
<evidence type="ECO:0000313" key="2">
    <source>
        <dbReference type="Proteomes" id="UP000814128"/>
    </source>
</evidence>
<gene>
    <name evidence="1" type="ORF">K488DRAFT_84707</name>
</gene>
<dbReference type="Proteomes" id="UP000814128">
    <property type="component" value="Unassembled WGS sequence"/>
</dbReference>